<evidence type="ECO:0000313" key="3">
    <source>
        <dbReference type="EMBL" id="CAF0819307.1"/>
    </source>
</evidence>
<comment type="caution">
    <text evidence="2">The sequence shown here is derived from an EMBL/GenBank/DDBJ whole genome shotgun (WGS) entry which is preliminary data.</text>
</comment>
<dbReference type="OrthoDB" id="9975078at2759"/>
<accession>A0A813U3W0</accession>
<dbReference type="EMBL" id="CAJNOL010000075">
    <property type="protein sequence ID" value="CAF0819307.1"/>
    <property type="molecule type" value="Genomic_DNA"/>
</dbReference>
<organism evidence="2 6">
    <name type="scientific">Rotaria sordida</name>
    <dbReference type="NCBI Taxonomy" id="392033"/>
    <lineage>
        <taxon>Eukaryota</taxon>
        <taxon>Metazoa</taxon>
        <taxon>Spiralia</taxon>
        <taxon>Gnathifera</taxon>
        <taxon>Rotifera</taxon>
        <taxon>Eurotatoria</taxon>
        <taxon>Bdelloidea</taxon>
        <taxon>Philodinida</taxon>
        <taxon>Philodinidae</taxon>
        <taxon>Rotaria</taxon>
    </lineage>
</organism>
<dbReference type="Proteomes" id="UP000663854">
    <property type="component" value="Unassembled WGS sequence"/>
</dbReference>
<dbReference type="EMBL" id="CAJNOL010000073">
    <property type="protein sequence ID" value="CAF0817334.1"/>
    <property type="molecule type" value="Genomic_DNA"/>
</dbReference>
<dbReference type="EMBL" id="CAJNOO010000061">
    <property type="protein sequence ID" value="CAF0778169.1"/>
    <property type="molecule type" value="Genomic_DNA"/>
</dbReference>
<reference evidence="2" key="1">
    <citation type="submission" date="2021-02" db="EMBL/GenBank/DDBJ databases">
        <authorList>
            <person name="Nowell W R."/>
        </authorList>
    </citation>
    <scope>NUCLEOTIDE SEQUENCE</scope>
</reference>
<dbReference type="Proteomes" id="UP000663870">
    <property type="component" value="Unassembled WGS sequence"/>
</dbReference>
<dbReference type="Proteomes" id="UP000663823">
    <property type="component" value="Unassembled WGS sequence"/>
</dbReference>
<protein>
    <submittedName>
        <fullName evidence="2">Uncharacterized protein</fullName>
    </submittedName>
</protein>
<evidence type="ECO:0000313" key="4">
    <source>
        <dbReference type="EMBL" id="CAF0823893.1"/>
    </source>
</evidence>
<evidence type="ECO:0000313" key="1">
    <source>
        <dbReference type="EMBL" id="CAF0778169.1"/>
    </source>
</evidence>
<proteinExistence type="predicted"/>
<keyword evidence="6" id="KW-1185">Reference proteome</keyword>
<evidence type="ECO:0000313" key="5">
    <source>
        <dbReference type="EMBL" id="CAF3699115.1"/>
    </source>
</evidence>
<dbReference type="EMBL" id="CAJOAX010001249">
    <property type="protein sequence ID" value="CAF3699115.1"/>
    <property type="molecule type" value="Genomic_DNA"/>
</dbReference>
<evidence type="ECO:0000313" key="6">
    <source>
        <dbReference type="Proteomes" id="UP000663870"/>
    </source>
</evidence>
<sequence length="129" mass="14768">MTGSKAHSWKILVLRREHELTEKAEEYLHEMGYKNAQVIAIENDKTNDDKLIELLKRNDWDGVSIGGGINGFDDKFPKEVTTLHWFNRLVNLVHEHAPNAKLIFVTGPDDIIDSYERVLGSLEKPVETI</sequence>
<name>A0A813U3W0_9BILA</name>
<dbReference type="EMBL" id="CAJNOH010000060">
    <property type="protein sequence ID" value="CAF0823893.1"/>
    <property type="molecule type" value="Genomic_DNA"/>
</dbReference>
<dbReference type="Proteomes" id="UP000663882">
    <property type="component" value="Unassembled WGS sequence"/>
</dbReference>
<gene>
    <name evidence="2" type="ORF">JXQ802_LOCUS5017</name>
    <name evidence="3" type="ORF">JXQ802_LOCUS5112</name>
    <name evidence="5" type="ORF">OTI717_LOCUS12405</name>
    <name evidence="4" type="ORF">PYM288_LOCUS5724</name>
    <name evidence="1" type="ORF">RFH988_LOCUS2740</name>
</gene>
<dbReference type="AlphaFoldDB" id="A0A813U3W0"/>
<evidence type="ECO:0000313" key="2">
    <source>
        <dbReference type="EMBL" id="CAF0817334.1"/>
    </source>
</evidence>